<name>B0RYH8_XANCB</name>
<dbReference type="EMBL" id="AM920689">
    <property type="protein sequence ID" value="CAP52698.1"/>
    <property type="molecule type" value="Genomic_DNA"/>
</dbReference>
<dbReference type="HOGENOM" id="CLU_181635_0_0_6"/>
<protein>
    <recommendedName>
        <fullName evidence="1">DUF4224 domain-containing protein</fullName>
    </recommendedName>
</protein>
<accession>B0RYH8</accession>
<reference evidence="2 3" key="1">
    <citation type="journal article" date="2008" name="J. Biotechnol.">
        <title>The genome of Xanthomonas campestris pv. campestris B100 and its use for the reconstruction of metabolic pathways involved in xanthan biosynthesis.</title>
        <authorList>
            <person name="Vorholter F.J."/>
            <person name="Schneiker S."/>
            <person name="Goesmann A."/>
            <person name="Krause L."/>
            <person name="Bekel T."/>
            <person name="Kaiser O."/>
            <person name="Linke B."/>
            <person name="Patschkowski T."/>
            <person name="Ruckert C."/>
            <person name="Schmid J."/>
            <person name="Sidhu V.K."/>
            <person name="Sieber V."/>
            <person name="Tauch A."/>
            <person name="Watt S.A."/>
            <person name="Weisshaar B."/>
            <person name="Becker A."/>
            <person name="Niehaus K."/>
            <person name="Puhler A."/>
        </authorList>
    </citation>
    <scope>NUCLEOTIDE SEQUENCE [LARGE SCALE GENOMIC DNA]</scope>
    <source>
        <strain evidence="2 3">B100</strain>
    </source>
</reference>
<evidence type="ECO:0000313" key="2">
    <source>
        <dbReference type="EMBL" id="CAP52698.1"/>
    </source>
</evidence>
<dbReference type="Pfam" id="PF13986">
    <property type="entry name" value="DUF4224"/>
    <property type="match status" value="1"/>
</dbReference>
<dbReference type="Proteomes" id="UP000001188">
    <property type="component" value="Chromosome"/>
</dbReference>
<dbReference type="InterPro" id="IPR025319">
    <property type="entry name" value="DUF4224"/>
</dbReference>
<dbReference type="KEGG" id="xca:xcc-b100_3333"/>
<gene>
    <name evidence="2" type="ORF">XCCB100_3333</name>
</gene>
<dbReference type="AlphaFoldDB" id="B0RYH8"/>
<sequence length="70" mass="7708">MSAGLCLSRDEVTELRRTPQRARQVAFLQSNGIGHYLDNYGRPVILRSAVEGAAAPRPAATVEWRSNKVV</sequence>
<proteinExistence type="predicted"/>
<evidence type="ECO:0000313" key="3">
    <source>
        <dbReference type="Proteomes" id="UP000001188"/>
    </source>
</evidence>
<evidence type="ECO:0000259" key="1">
    <source>
        <dbReference type="Pfam" id="PF13986"/>
    </source>
</evidence>
<organism evidence="2 3">
    <name type="scientific">Xanthomonas campestris pv. campestris (strain B100)</name>
    <dbReference type="NCBI Taxonomy" id="509169"/>
    <lineage>
        <taxon>Bacteria</taxon>
        <taxon>Pseudomonadati</taxon>
        <taxon>Pseudomonadota</taxon>
        <taxon>Gammaproteobacteria</taxon>
        <taxon>Lysobacterales</taxon>
        <taxon>Lysobacteraceae</taxon>
        <taxon>Xanthomonas</taxon>
    </lineage>
</organism>
<feature type="domain" description="DUF4224" evidence="1">
    <location>
        <begin position="7"/>
        <end position="49"/>
    </location>
</feature>